<name>A0AAQ3PIA9_PASNO</name>
<proteinExistence type="predicted"/>
<keyword evidence="2" id="KW-1185">Reference proteome</keyword>
<dbReference type="Proteomes" id="UP001341281">
    <property type="component" value="Chromosome 01"/>
</dbReference>
<sequence length="129" mass="14657">MLLHLLRGRVAFLKRMSIAVTSEEHVVRYTMHDLVHDLSRLTMADDLIVFYVAPKRNTRVHKHCCYSLIRKYDGTTKLSNILASKMRVLCFSDFGKLDIRSGAFSFAKCLCTLDFSETSGILVPDSIGQ</sequence>
<organism evidence="1 2">
    <name type="scientific">Paspalum notatum var. saurae</name>
    <dbReference type="NCBI Taxonomy" id="547442"/>
    <lineage>
        <taxon>Eukaryota</taxon>
        <taxon>Viridiplantae</taxon>
        <taxon>Streptophyta</taxon>
        <taxon>Embryophyta</taxon>
        <taxon>Tracheophyta</taxon>
        <taxon>Spermatophyta</taxon>
        <taxon>Magnoliopsida</taxon>
        <taxon>Liliopsida</taxon>
        <taxon>Poales</taxon>
        <taxon>Poaceae</taxon>
        <taxon>PACMAD clade</taxon>
        <taxon>Panicoideae</taxon>
        <taxon>Andropogonodae</taxon>
        <taxon>Paspaleae</taxon>
        <taxon>Paspalinae</taxon>
        <taxon>Paspalum</taxon>
    </lineage>
</organism>
<accession>A0AAQ3PIA9</accession>
<dbReference type="AlphaFoldDB" id="A0AAQ3PIA9"/>
<dbReference type="EMBL" id="CP144745">
    <property type="protein sequence ID" value="WVZ50156.1"/>
    <property type="molecule type" value="Genomic_DNA"/>
</dbReference>
<evidence type="ECO:0000313" key="1">
    <source>
        <dbReference type="EMBL" id="WVZ50156.1"/>
    </source>
</evidence>
<reference evidence="1 2" key="1">
    <citation type="submission" date="2024-02" db="EMBL/GenBank/DDBJ databases">
        <title>High-quality chromosome-scale genome assembly of Pensacola bahiagrass (Paspalum notatum Flugge var. saurae).</title>
        <authorList>
            <person name="Vega J.M."/>
            <person name="Podio M."/>
            <person name="Orjuela J."/>
            <person name="Siena L.A."/>
            <person name="Pessino S.C."/>
            <person name="Combes M.C."/>
            <person name="Mariac C."/>
            <person name="Albertini E."/>
            <person name="Pupilli F."/>
            <person name="Ortiz J.P.A."/>
            <person name="Leblanc O."/>
        </authorList>
    </citation>
    <scope>NUCLEOTIDE SEQUENCE [LARGE SCALE GENOMIC DNA]</scope>
    <source>
        <strain evidence="1">R1</strain>
        <tissue evidence="1">Leaf</tissue>
    </source>
</reference>
<gene>
    <name evidence="1" type="ORF">U9M48_001438</name>
</gene>
<protein>
    <submittedName>
        <fullName evidence="1">Uncharacterized protein</fullName>
    </submittedName>
</protein>
<evidence type="ECO:0000313" key="2">
    <source>
        <dbReference type="Proteomes" id="UP001341281"/>
    </source>
</evidence>